<keyword evidence="2" id="KW-0472">Membrane</keyword>
<dbReference type="AlphaFoldDB" id="A0A7Y7B1H7"/>
<feature type="transmembrane region" description="Helical" evidence="2">
    <location>
        <begin position="464"/>
        <end position="483"/>
    </location>
</feature>
<feature type="transmembrane region" description="Helical" evidence="2">
    <location>
        <begin position="495"/>
        <end position="513"/>
    </location>
</feature>
<dbReference type="Proteomes" id="UP000587462">
    <property type="component" value="Unassembled WGS sequence"/>
</dbReference>
<feature type="transmembrane region" description="Helical" evidence="2">
    <location>
        <begin position="596"/>
        <end position="616"/>
    </location>
</feature>
<proteinExistence type="predicted"/>
<feature type="transmembrane region" description="Helical" evidence="2">
    <location>
        <begin position="519"/>
        <end position="539"/>
    </location>
</feature>
<dbReference type="InterPro" id="IPR027417">
    <property type="entry name" value="P-loop_NTPase"/>
</dbReference>
<feature type="domain" description="NACHT" evidence="3">
    <location>
        <begin position="141"/>
        <end position="264"/>
    </location>
</feature>
<accession>A0A7Y7B1H7</accession>
<feature type="transmembrane region" description="Helical" evidence="2">
    <location>
        <begin position="7"/>
        <end position="25"/>
    </location>
</feature>
<organism evidence="4 5">
    <name type="scientific">Streptomyces morookaense</name>
    <name type="common">Streptoverticillium morookaense</name>
    <dbReference type="NCBI Taxonomy" id="1970"/>
    <lineage>
        <taxon>Bacteria</taxon>
        <taxon>Bacillati</taxon>
        <taxon>Actinomycetota</taxon>
        <taxon>Actinomycetes</taxon>
        <taxon>Kitasatosporales</taxon>
        <taxon>Streptomycetaceae</taxon>
        <taxon>Streptomyces</taxon>
    </lineage>
</organism>
<dbReference type="EMBL" id="JABBXF010000010">
    <property type="protein sequence ID" value="NVK77315.1"/>
    <property type="molecule type" value="Genomic_DNA"/>
</dbReference>
<feature type="transmembrane region" description="Helical" evidence="2">
    <location>
        <begin position="37"/>
        <end position="54"/>
    </location>
</feature>
<feature type="transmembrane region" description="Helical" evidence="2">
    <location>
        <begin position="681"/>
        <end position="704"/>
    </location>
</feature>
<keyword evidence="2" id="KW-0812">Transmembrane</keyword>
<dbReference type="InterPro" id="IPR007111">
    <property type="entry name" value="NACHT_NTPase"/>
</dbReference>
<keyword evidence="2" id="KW-1133">Transmembrane helix</keyword>
<evidence type="ECO:0000256" key="2">
    <source>
        <dbReference type="SAM" id="Phobius"/>
    </source>
</evidence>
<comment type="caution">
    <text evidence="4">The sequence shown here is derived from an EMBL/GenBank/DDBJ whole genome shotgun (WGS) entry which is preliminary data.</text>
</comment>
<gene>
    <name evidence="4" type="ORF">HG542_06530</name>
</gene>
<sequence>MRGQWRWAVTWTVCAVAAAGLLLVWRRGSGSTEAVTSMTGTVTGLFGALAAWAWRGDARRRRSGEEQVAAAAEVLARLVRRQWEEEAVLRQLFDPAPLPVVWADCALPGVGDHRELVGDAVTCRADRPEELAAAFRGLARRRLVVLGPAGSGKTTFAVLLVLALLRTRGPGDPVPVLCSPASFDPERESVRDWLRRRITAEYPALADTETYGATAVDDLIAERRVVPVLDGLDELPPPGRTSVLAALDDTLPAGAPLVLTCRTDEYRKAVTDIGVLSGAAVVEPAPVRIADALALLRLATPPGARQQRWDALAGRLARHPRGPAARALSSPLMVALARAVYADDGGDPAELADARRFPTPSDVEHHLLDALVPALYGRARRRDPAGALDPERAHGWLARLAGGLCRRGTYDLAWWQLYGWVPALAGPWRRAAVWGLVTVVFLLPSAVGGLLVPGGNAWWPVPAVLPRALVVIVVLGIGGSFVARSRIAGHPVATASVLALCGGLTAAPAVLNGTTMRPAVLEVCFLAFCLWLPLLGTGLPVPPRMPSRSAASWRHTRRWLPGAVTMVTGVAVISGAAYTVYATALAHTPVASTRTWAYGTGVGAILGSVLAALSWVRRPVSADDPATAASSVRADRLISLISGVACAAAFVLPSACIWAYVPQHTPAGTRSPGGGLADIAAIATTGLLSGGLIALVFAFAARAWPHYTLARIMLAARGRLPWRLQTFLADAHRLGILRQVGPVHQFRHARLQHRLAEWDARLPRPRFQPEPSDSLTPAAHDRNL</sequence>
<evidence type="ECO:0000259" key="3">
    <source>
        <dbReference type="PROSITE" id="PS50837"/>
    </source>
</evidence>
<feature type="transmembrane region" description="Helical" evidence="2">
    <location>
        <begin position="637"/>
        <end position="661"/>
    </location>
</feature>
<feature type="transmembrane region" description="Helical" evidence="2">
    <location>
        <begin position="559"/>
        <end position="584"/>
    </location>
</feature>
<dbReference type="PROSITE" id="PS50837">
    <property type="entry name" value="NACHT"/>
    <property type="match status" value="1"/>
</dbReference>
<evidence type="ECO:0000256" key="1">
    <source>
        <dbReference type="SAM" id="MobiDB-lite"/>
    </source>
</evidence>
<name>A0A7Y7B1H7_STRMO</name>
<reference evidence="4 5" key="1">
    <citation type="submission" date="2020-04" db="EMBL/GenBank/DDBJ databases">
        <title>Draft Genome Sequence of Streptomyces morookaense DSM 40503, an 8-azaguanine-producing strain.</title>
        <authorList>
            <person name="Qi J."/>
            <person name="Gao J.-M."/>
        </authorList>
    </citation>
    <scope>NUCLEOTIDE SEQUENCE [LARGE SCALE GENOMIC DNA]</scope>
    <source>
        <strain evidence="4 5">DSM 40503</strain>
    </source>
</reference>
<keyword evidence="5" id="KW-1185">Reference proteome</keyword>
<evidence type="ECO:0000313" key="4">
    <source>
        <dbReference type="EMBL" id="NVK77315.1"/>
    </source>
</evidence>
<feature type="transmembrane region" description="Helical" evidence="2">
    <location>
        <begin position="431"/>
        <end position="452"/>
    </location>
</feature>
<evidence type="ECO:0000313" key="5">
    <source>
        <dbReference type="Proteomes" id="UP000587462"/>
    </source>
</evidence>
<protein>
    <submittedName>
        <fullName evidence="4">NACHT domain-containing protein</fullName>
    </submittedName>
</protein>
<dbReference type="SUPFAM" id="SSF52540">
    <property type="entry name" value="P-loop containing nucleoside triphosphate hydrolases"/>
    <property type="match status" value="1"/>
</dbReference>
<dbReference type="RefSeq" id="WP_171079095.1">
    <property type="nucleotide sequence ID" value="NZ_BNBU01000002.1"/>
</dbReference>
<feature type="region of interest" description="Disordered" evidence="1">
    <location>
        <begin position="762"/>
        <end position="784"/>
    </location>
</feature>
<dbReference type="Pfam" id="PF05729">
    <property type="entry name" value="NACHT"/>
    <property type="match status" value="1"/>
</dbReference>
<dbReference type="Gene3D" id="3.40.50.300">
    <property type="entry name" value="P-loop containing nucleotide triphosphate hydrolases"/>
    <property type="match status" value="1"/>
</dbReference>